<dbReference type="PANTHER" id="PTHR33920">
    <property type="entry name" value="THIONIN-2.1-RELATED"/>
    <property type="match status" value="1"/>
</dbReference>
<dbReference type="FunFam" id="3.30.1350.10:FF:000001">
    <property type="entry name" value="Hellethionin-D"/>
    <property type="match status" value="1"/>
</dbReference>
<name>A0A7J6X7E3_THATH</name>
<dbReference type="Proteomes" id="UP000554482">
    <property type="component" value="Unassembled WGS sequence"/>
</dbReference>
<evidence type="ECO:0000256" key="3">
    <source>
        <dbReference type="ARBA" id="ARBA00022656"/>
    </source>
</evidence>
<dbReference type="InterPro" id="IPR001010">
    <property type="entry name" value="Thionin"/>
</dbReference>
<keyword evidence="3" id="KW-0800">Toxin</keyword>
<dbReference type="InterPro" id="IPR036391">
    <property type="entry name" value="Thionin-like_sf"/>
</dbReference>
<dbReference type="GO" id="GO:0050832">
    <property type="term" value="P:defense response to fungus"/>
    <property type="evidence" value="ECO:0007669"/>
    <property type="project" value="UniProtKB-ARBA"/>
</dbReference>
<dbReference type="GO" id="GO:0090729">
    <property type="term" value="F:toxin activity"/>
    <property type="evidence" value="ECO:0007669"/>
    <property type="project" value="UniProtKB-KW"/>
</dbReference>
<evidence type="ECO:0000256" key="5">
    <source>
        <dbReference type="ARBA" id="ARBA00023157"/>
    </source>
</evidence>
<protein>
    <submittedName>
        <fullName evidence="7">Thionin</fullName>
    </submittedName>
</protein>
<keyword evidence="6" id="KW-0812">Transmembrane</keyword>
<reference evidence="7 8" key="1">
    <citation type="submission" date="2020-06" db="EMBL/GenBank/DDBJ databases">
        <title>Transcriptomic and genomic resources for Thalictrum thalictroides and T. hernandezii: Facilitating candidate gene discovery in an emerging model plant lineage.</title>
        <authorList>
            <person name="Arias T."/>
            <person name="Riano-Pachon D.M."/>
            <person name="Di Stilio V.S."/>
        </authorList>
    </citation>
    <scope>NUCLEOTIDE SEQUENCE [LARGE SCALE GENOMIC DNA]</scope>
    <source>
        <strain evidence="8">cv. WT478/WT964</strain>
        <tissue evidence="7">Leaves</tissue>
    </source>
</reference>
<dbReference type="Pfam" id="PF00321">
    <property type="entry name" value="Thionin"/>
    <property type="match status" value="2"/>
</dbReference>
<evidence type="ECO:0000313" key="7">
    <source>
        <dbReference type="EMBL" id="KAF5204775.1"/>
    </source>
</evidence>
<dbReference type="Gene3D" id="3.30.1350.10">
    <property type="entry name" value="Thionin-like"/>
    <property type="match status" value="2"/>
</dbReference>
<proteinExistence type="predicted"/>
<organism evidence="7 8">
    <name type="scientific">Thalictrum thalictroides</name>
    <name type="common">Rue-anemone</name>
    <name type="synonym">Anemone thalictroides</name>
    <dbReference type="NCBI Taxonomy" id="46969"/>
    <lineage>
        <taxon>Eukaryota</taxon>
        <taxon>Viridiplantae</taxon>
        <taxon>Streptophyta</taxon>
        <taxon>Embryophyta</taxon>
        <taxon>Tracheophyta</taxon>
        <taxon>Spermatophyta</taxon>
        <taxon>Magnoliopsida</taxon>
        <taxon>Ranunculales</taxon>
        <taxon>Ranunculaceae</taxon>
        <taxon>Thalictroideae</taxon>
        <taxon>Thalictrum</taxon>
    </lineage>
</organism>
<evidence type="ECO:0000313" key="8">
    <source>
        <dbReference type="Proteomes" id="UP000554482"/>
    </source>
</evidence>
<keyword evidence="4" id="KW-0611">Plant defense</keyword>
<comment type="caution">
    <text evidence="7">The sequence shown here is derived from an EMBL/GenBank/DDBJ whole genome shotgun (WGS) entry which is preliminary data.</text>
</comment>
<evidence type="ECO:0000256" key="4">
    <source>
        <dbReference type="ARBA" id="ARBA00022821"/>
    </source>
</evidence>
<feature type="transmembrane region" description="Helical" evidence="6">
    <location>
        <begin position="6"/>
        <end position="25"/>
    </location>
</feature>
<dbReference type="PROSITE" id="PS00271">
    <property type="entry name" value="THIONIN"/>
    <property type="match status" value="2"/>
</dbReference>
<dbReference type="GO" id="GO:0005576">
    <property type="term" value="C:extracellular region"/>
    <property type="evidence" value="ECO:0007669"/>
    <property type="project" value="UniProtKB-SubCell"/>
</dbReference>
<dbReference type="PRINTS" id="PR00287">
    <property type="entry name" value="THIONIN"/>
</dbReference>
<evidence type="ECO:0000256" key="1">
    <source>
        <dbReference type="ARBA" id="ARBA00004613"/>
    </source>
</evidence>
<accession>A0A7J6X7E3</accession>
<dbReference type="SUPFAM" id="SSF57429">
    <property type="entry name" value="Crambin-like"/>
    <property type="match status" value="2"/>
</dbReference>
<keyword evidence="2" id="KW-0964">Secreted</keyword>
<keyword evidence="6" id="KW-1133">Transmembrane helix</keyword>
<dbReference type="EMBL" id="JABWDY010004976">
    <property type="protein sequence ID" value="KAF5204775.1"/>
    <property type="molecule type" value="Genomic_DNA"/>
</dbReference>
<dbReference type="PANTHER" id="PTHR33920:SF2">
    <property type="entry name" value="THIONIN-2.1-RELATED"/>
    <property type="match status" value="1"/>
</dbReference>
<keyword evidence="5" id="KW-1015">Disulfide bond</keyword>
<dbReference type="AlphaFoldDB" id="A0A7J6X7E3"/>
<evidence type="ECO:0000256" key="2">
    <source>
        <dbReference type="ARBA" id="ARBA00022525"/>
    </source>
</evidence>
<evidence type="ECO:0000256" key="6">
    <source>
        <dbReference type="SAM" id="Phobius"/>
    </source>
</evidence>
<keyword evidence="8" id="KW-1185">Reference proteome</keyword>
<dbReference type="GO" id="GO:0050830">
    <property type="term" value="P:defense response to Gram-positive bacterium"/>
    <property type="evidence" value="ECO:0007669"/>
    <property type="project" value="UniProtKB-ARBA"/>
</dbReference>
<sequence length="198" mass="20810">MEGKGVRFHFTAVIMGVLILGLIVAQIEAKSCCRNTIGRNCYNACRLTGTSQSACASLCDCIHVSGNTCPSTHPRSNMLERAPPLKGCCKDTLGRNCYDSCLPTGSPRPCATLCDCINVYSPLTCPPTHPSSNMLESSGAIINEYCKLGCTSSVCDAITTTNKNSDVSEGEVNEAVEHCVSACSKLCNKGAKTALASA</sequence>
<gene>
    <name evidence="7" type="ORF">FRX31_005638</name>
</gene>
<keyword evidence="6" id="KW-0472">Membrane</keyword>
<dbReference type="OrthoDB" id="1846293at2759"/>
<dbReference type="GO" id="GO:0001897">
    <property type="term" value="P:symbiont-mediated cytolysis of host cell"/>
    <property type="evidence" value="ECO:0007669"/>
    <property type="project" value="UniProtKB-ARBA"/>
</dbReference>
<comment type="subcellular location">
    <subcellularLocation>
        <location evidence="1">Secreted</location>
    </subcellularLocation>
</comment>